<reference evidence="1" key="1">
    <citation type="submission" date="2018-05" db="EMBL/GenBank/DDBJ databases">
        <authorList>
            <person name="Lanie J.A."/>
            <person name="Ng W.-L."/>
            <person name="Kazmierczak K.M."/>
            <person name="Andrzejewski T.M."/>
            <person name="Davidsen T.M."/>
            <person name="Wayne K.J."/>
            <person name="Tettelin H."/>
            <person name="Glass J.I."/>
            <person name="Rusch D."/>
            <person name="Podicherti R."/>
            <person name="Tsui H.-C.T."/>
            <person name="Winkler M.E."/>
        </authorList>
    </citation>
    <scope>NUCLEOTIDE SEQUENCE</scope>
</reference>
<organism evidence="1">
    <name type="scientific">marine metagenome</name>
    <dbReference type="NCBI Taxonomy" id="408172"/>
    <lineage>
        <taxon>unclassified sequences</taxon>
        <taxon>metagenomes</taxon>
        <taxon>ecological metagenomes</taxon>
    </lineage>
</organism>
<proteinExistence type="predicted"/>
<dbReference type="EMBL" id="UINC01075979">
    <property type="protein sequence ID" value="SVC14702.1"/>
    <property type="molecule type" value="Genomic_DNA"/>
</dbReference>
<gene>
    <name evidence="1" type="ORF">METZ01_LOCUS267556</name>
</gene>
<accession>A0A382JTM2</accession>
<dbReference type="AlphaFoldDB" id="A0A382JTM2"/>
<name>A0A382JTM2_9ZZZZ</name>
<sequence length="76" mass="8713">MVLKIFEVLSSVPPGPVTTPPIRRWVIFYLTSVSLTCHHFTPSSYQLFLIMKHSAYCVEVLDVWKVSNLFARKSVT</sequence>
<evidence type="ECO:0000313" key="1">
    <source>
        <dbReference type="EMBL" id="SVC14702.1"/>
    </source>
</evidence>
<protein>
    <submittedName>
        <fullName evidence="1">Uncharacterized protein</fullName>
    </submittedName>
</protein>